<organism evidence="1 3">
    <name type="scientific">Rhizophagus clarus</name>
    <dbReference type="NCBI Taxonomy" id="94130"/>
    <lineage>
        <taxon>Eukaryota</taxon>
        <taxon>Fungi</taxon>
        <taxon>Fungi incertae sedis</taxon>
        <taxon>Mucoromycota</taxon>
        <taxon>Glomeromycotina</taxon>
        <taxon>Glomeromycetes</taxon>
        <taxon>Glomerales</taxon>
        <taxon>Glomeraceae</taxon>
        <taxon>Rhizophagus</taxon>
    </lineage>
</organism>
<reference evidence="1 3" key="1">
    <citation type="submission" date="2017-11" db="EMBL/GenBank/DDBJ databases">
        <title>The genome of Rhizophagus clarus HR1 reveals common genetic basis of auxotrophy among arbuscular mycorrhizal fungi.</title>
        <authorList>
            <person name="Kobayashi Y."/>
        </authorList>
    </citation>
    <scope>NUCLEOTIDE SEQUENCE [LARGE SCALE GENOMIC DNA]</scope>
    <source>
        <strain evidence="1 3">HR1</strain>
    </source>
</reference>
<evidence type="ECO:0000313" key="2">
    <source>
        <dbReference type="EMBL" id="GES96771.1"/>
    </source>
</evidence>
<dbReference type="OrthoDB" id="2349901at2759"/>
<gene>
    <name evidence="2" type="ORF">RCL2_002338700</name>
    <name evidence="1" type="ORF">RclHR1_23650001</name>
</gene>
<reference evidence="2" key="2">
    <citation type="submission" date="2019-10" db="EMBL/GenBank/DDBJ databases">
        <title>Conservation and host-specific expression of non-tandemly repeated heterogenous ribosome RNA gene in arbuscular mycorrhizal fungi.</title>
        <authorList>
            <person name="Maeda T."/>
            <person name="Kobayashi Y."/>
            <person name="Nakagawa T."/>
            <person name="Ezawa T."/>
            <person name="Yamaguchi K."/>
            <person name="Bino T."/>
            <person name="Nishimoto Y."/>
            <person name="Shigenobu S."/>
            <person name="Kawaguchi M."/>
        </authorList>
    </citation>
    <scope>NUCLEOTIDE SEQUENCE</scope>
    <source>
        <strain evidence="2">HR1</strain>
    </source>
</reference>
<sequence>MNLEKLSAESIAKFLERQEEVKDDFTKPYKLCINKFNFQRRGRNEMLHKIYDFIVKHYISIKKTLKKGKSLGDKSLHPILTLQVTLGGGKFFLLNELAILKNEDFNNYLKSKEKLNRKYLFNLETVRYHKYIKIVNNVIDMLYNLIVVCIIYNENSMYKNDSFIDANVQRRLIIYILWSYFFNDAKLI</sequence>
<dbReference type="Proteomes" id="UP000247702">
    <property type="component" value="Unassembled WGS sequence"/>
</dbReference>
<name>A0A2Z6RR10_9GLOM</name>
<protein>
    <submittedName>
        <fullName evidence="1">Uncharacterized protein</fullName>
    </submittedName>
</protein>
<evidence type="ECO:0000313" key="1">
    <source>
        <dbReference type="EMBL" id="GBB94488.1"/>
    </source>
</evidence>
<dbReference type="EMBL" id="BEXD01001519">
    <property type="protein sequence ID" value="GBB94488.1"/>
    <property type="molecule type" value="Genomic_DNA"/>
</dbReference>
<evidence type="ECO:0000313" key="3">
    <source>
        <dbReference type="Proteomes" id="UP000247702"/>
    </source>
</evidence>
<dbReference type="EMBL" id="BLAL01000252">
    <property type="protein sequence ID" value="GES96771.1"/>
    <property type="molecule type" value="Genomic_DNA"/>
</dbReference>
<dbReference type="AlphaFoldDB" id="A0A2Z6RR10"/>
<accession>A0A2Z6RR10</accession>
<keyword evidence="3" id="KW-1185">Reference proteome</keyword>
<comment type="caution">
    <text evidence="1">The sequence shown here is derived from an EMBL/GenBank/DDBJ whole genome shotgun (WGS) entry which is preliminary data.</text>
</comment>
<dbReference type="Proteomes" id="UP000615446">
    <property type="component" value="Unassembled WGS sequence"/>
</dbReference>
<proteinExistence type="predicted"/>